<dbReference type="Proteomes" id="UP001059596">
    <property type="component" value="Unassembled WGS sequence"/>
</dbReference>
<name>A0A9P9YMH0_9MUSC</name>
<evidence type="ECO:0000313" key="1">
    <source>
        <dbReference type="EMBL" id="KAI8039738.1"/>
    </source>
</evidence>
<organism evidence="1 2">
    <name type="scientific">Drosophila gunungcola</name>
    <name type="common">fruit fly</name>
    <dbReference type="NCBI Taxonomy" id="103775"/>
    <lineage>
        <taxon>Eukaryota</taxon>
        <taxon>Metazoa</taxon>
        <taxon>Ecdysozoa</taxon>
        <taxon>Arthropoda</taxon>
        <taxon>Hexapoda</taxon>
        <taxon>Insecta</taxon>
        <taxon>Pterygota</taxon>
        <taxon>Neoptera</taxon>
        <taxon>Endopterygota</taxon>
        <taxon>Diptera</taxon>
        <taxon>Brachycera</taxon>
        <taxon>Muscomorpha</taxon>
        <taxon>Ephydroidea</taxon>
        <taxon>Drosophilidae</taxon>
        <taxon>Drosophila</taxon>
        <taxon>Sophophora</taxon>
    </lineage>
</organism>
<proteinExistence type="predicted"/>
<protein>
    <submittedName>
        <fullName evidence="1">Uncharacterized protein</fullName>
    </submittedName>
</protein>
<reference evidence="1" key="1">
    <citation type="journal article" date="2023" name="Genome Biol. Evol.">
        <title>Long-read-based Genome Assembly of Drosophila gunungcola Reveals Fewer Chemosensory Genes in Flower-breeding Species.</title>
        <authorList>
            <person name="Negi A."/>
            <person name="Liao B.Y."/>
            <person name="Yeh S.D."/>
        </authorList>
    </citation>
    <scope>NUCLEOTIDE SEQUENCE</scope>
    <source>
        <strain evidence="1">Sukarami</strain>
    </source>
</reference>
<gene>
    <name evidence="1" type="ORF">M5D96_007160</name>
</gene>
<sequence length="66" mass="7314">MPDRFQVTKADEDTALDYNQDESASGKLLGDIHDETLGENYGSYTELTGLQSYPALPQLPESRMSC</sequence>
<accession>A0A9P9YMH0</accession>
<dbReference type="EMBL" id="JAMKOV010000005">
    <property type="protein sequence ID" value="KAI8039738.1"/>
    <property type="molecule type" value="Genomic_DNA"/>
</dbReference>
<dbReference type="AlphaFoldDB" id="A0A9P9YMH0"/>
<keyword evidence="2" id="KW-1185">Reference proteome</keyword>
<comment type="caution">
    <text evidence="1">The sequence shown here is derived from an EMBL/GenBank/DDBJ whole genome shotgun (WGS) entry which is preliminary data.</text>
</comment>
<evidence type="ECO:0000313" key="2">
    <source>
        <dbReference type="Proteomes" id="UP001059596"/>
    </source>
</evidence>